<name>A0A1I3N6Y0_9GAMM</name>
<organism evidence="2 3">
    <name type="scientific">Xenorhabdus mauleonii</name>
    <dbReference type="NCBI Taxonomy" id="351675"/>
    <lineage>
        <taxon>Bacteria</taxon>
        <taxon>Pseudomonadati</taxon>
        <taxon>Pseudomonadota</taxon>
        <taxon>Gammaproteobacteria</taxon>
        <taxon>Enterobacterales</taxon>
        <taxon>Morganellaceae</taxon>
        <taxon>Xenorhabdus</taxon>
    </lineage>
</organism>
<evidence type="ECO:0000313" key="2">
    <source>
        <dbReference type="EMBL" id="SFJ05031.1"/>
    </source>
</evidence>
<dbReference type="EMBL" id="FORG01000005">
    <property type="protein sequence ID" value="SFJ05031.1"/>
    <property type="molecule type" value="Genomic_DNA"/>
</dbReference>
<keyword evidence="4" id="KW-1185">Reference proteome</keyword>
<accession>A0A1I3N6Y0</accession>
<reference evidence="1 4" key="3">
    <citation type="journal article" date="2017" name="Nat. Microbiol.">
        <title>Natural product diversity associated with the nematode symbionts Photorhabdus and Xenorhabdus.</title>
        <authorList>
            <person name="Tobias N.J."/>
            <person name="Wolff H."/>
            <person name="Djahanschiri B."/>
            <person name="Grundmann F."/>
            <person name="Kronenwerth M."/>
            <person name="Shi Y.M."/>
            <person name="Simonyi S."/>
            <person name="Grun P."/>
            <person name="Shapiro-Ilan D."/>
            <person name="Pidot S.J."/>
            <person name="Stinear T.P."/>
            <person name="Ebersberger I."/>
            <person name="Bode H.B."/>
        </authorList>
    </citation>
    <scope>NUCLEOTIDE SEQUENCE [LARGE SCALE GENOMIC DNA]</scope>
    <source>
        <strain evidence="1 4">DSM 17908</strain>
    </source>
</reference>
<sequence>MGEKNFVNISNNTMSVSVKGRDDKHYHSVTVPALGSAHVNYTGYYLSQINILIETQVIYFNQNLMSSDISGDLSGFFNSRSEFTINFNINTYQFYIT</sequence>
<protein>
    <submittedName>
        <fullName evidence="2">Uncharacterized protein</fullName>
    </submittedName>
</protein>
<reference evidence="3" key="2">
    <citation type="submission" date="2016-10" db="EMBL/GenBank/DDBJ databases">
        <authorList>
            <person name="Varghese N."/>
            <person name="Submissions S."/>
        </authorList>
    </citation>
    <scope>NUCLEOTIDE SEQUENCE [LARGE SCALE GENOMIC DNA]</scope>
    <source>
        <strain evidence="3">DSM 17908</strain>
    </source>
</reference>
<evidence type="ECO:0000313" key="4">
    <source>
        <dbReference type="Proteomes" id="UP000224607"/>
    </source>
</evidence>
<evidence type="ECO:0000313" key="3">
    <source>
        <dbReference type="Proteomes" id="UP000198919"/>
    </source>
</evidence>
<dbReference type="RefSeq" id="WP_092509257.1">
    <property type="nucleotide sequence ID" value="NZ_CAWNQB010000001.1"/>
</dbReference>
<dbReference type="Proteomes" id="UP000198919">
    <property type="component" value="Unassembled WGS sequence"/>
</dbReference>
<proteinExistence type="predicted"/>
<dbReference type="Proteomes" id="UP000224607">
    <property type="component" value="Unassembled WGS sequence"/>
</dbReference>
<dbReference type="EMBL" id="NITY01000001">
    <property type="protein sequence ID" value="PHM45763.1"/>
    <property type="molecule type" value="Genomic_DNA"/>
</dbReference>
<dbReference type="AlphaFoldDB" id="A0A1I3N6Y0"/>
<reference evidence="2" key="1">
    <citation type="submission" date="2016-10" db="EMBL/GenBank/DDBJ databases">
        <authorList>
            <person name="de Groot N.N."/>
        </authorList>
    </citation>
    <scope>NUCLEOTIDE SEQUENCE [LARGE SCALE GENOMIC DNA]</scope>
    <source>
        <strain evidence="2">DSM 17908</strain>
    </source>
</reference>
<gene>
    <name evidence="2" type="ORF">SAMN05421680_105109</name>
    <name evidence="1" type="ORF">Xmau_00151</name>
</gene>
<evidence type="ECO:0000313" key="1">
    <source>
        <dbReference type="EMBL" id="PHM45763.1"/>
    </source>
</evidence>